<keyword evidence="5" id="KW-0804">Transcription</keyword>
<evidence type="ECO:0000256" key="5">
    <source>
        <dbReference type="ARBA" id="ARBA00023163"/>
    </source>
</evidence>
<dbReference type="Gramene" id="PHT92329">
    <property type="protein sequence ID" value="PHT92329"/>
    <property type="gene ID" value="T459_00211"/>
</dbReference>
<dbReference type="SUPFAM" id="SSF54171">
    <property type="entry name" value="DNA-binding domain"/>
    <property type="match status" value="5"/>
</dbReference>
<dbReference type="GO" id="GO:0003700">
    <property type="term" value="F:DNA-binding transcription factor activity"/>
    <property type="evidence" value="ECO:0007669"/>
    <property type="project" value="InterPro"/>
</dbReference>
<feature type="region of interest" description="Disordered" evidence="7">
    <location>
        <begin position="351"/>
        <end position="372"/>
    </location>
</feature>
<dbReference type="GO" id="GO:0005634">
    <property type="term" value="C:nucleus"/>
    <property type="evidence" value="ECO:0007669"/>
    <property type="project" value="UniProtKB-SubCell"/>
</dbReference>
<evidence type="ECO:0000313" key="9">
    <source>
        <dbReference type="EMBL" id="PHT92329.1"/>
    </source>
</evidence>
<keyword evidence="10" id="KW-1185">Reference proteome</keyword>
<evidence type="ECO:0000313" key="10">
    <source>
        <dbReference type="Proteomes" id="UP000222542"/>
    </source>
</evidence>
<feature type="region of interest" description="Disordered" evidence="7">
    <location>
        <begin position="150"/>
        <end position="181"/>
    </location>
</feature>
<organism evidence="9 10">
    <name type="scientific">Capsicum annuum</name>
    <name type="common">Capsicum pepper</name>
    <dbReference type="NCBI Taxonomy" id="4072"/>
    <lineage>
        <taxon>Eukaryota</taxon>
        <taxon>Viridiplantae</taxon>
        <taxon>Streptophyta</taxon>
        <taxon>Embryophyta</taxon>
        <taxon>Tracheophyta</taxon>
        <taxon>Spermatophyta</taxon>
        <taxon>Magnoliopsida</taxon>
        <taxon>eudicotyledons</taxon>
        <taxon>Gunneridae</taxon>
        <taxon>Pentapetalae</taxon>
        <taxon>asterids</taxon>
        <taxon>lamiids</taxon>
        <taxon>Solanales</taxon>
        <taxon>Solanaceae</taxon>
        <taxon>Solanoideae</taxon>
        <taxon>Capsiceae</taxon>
        <taxon>Capsicum</taxon>
    </lineage>
</organism>
<dbReference type="CDD" id="cd00018">
    <property type="entry name" value="AP2"/>
    <property type="match status" value="1"/>
</dbReference>
<feature type="domain" description="AP2/ERF" evidence="8">
    <location>
        <begin position="306"/>
        <end position="365"/>
    </location>
</feature>
<keyword evidence="6" id="KW-0539">Nucleus</keyword>
<accession>A0A2G3ADK3</accession>
<proteinExistence type="predicted"/>
<feature type="compositionally biased region" description="Basic and acidic residues" evidence="7">
    <location>
        <begin position="503"/>
        <end position="512"/>
    </location>
</feature>
<dbReference type="EMBL" id="AYRZ02000001">
    <property type="protein sequence ID" value="PHT92329.1"/>
    <property type="molecule type" value="Genomic_DNA"/>
</dbReference>
<feature type="domain" description="AP2/ERF" evidence="8">
    <location>
        <begin position="215"/>
        <end position="275"/>
    </location>
</feature>
<keyword evidence="3" id="KW-0805">Transcription regulation</keyword>
<feature type="domain" description="AP2/ERF" evidence="8">
    <location>
        <begin position="24"/>
        <end position="83"/>
    </location>
</feature>
<dbReference type="GO" id="GO:0003677">
    <property type="term" value="F:DNA binding"/>
    <property type="evidence" value="ECO:0007669"/>
    <property type="project" value="UniProtKB-KW"/>
</dbReference>
<evidence type="ECO:0000256" key="3">
    <source>
        <dbReference type="ARBA" id="ARBA00023015"/>
    </source>
</evidence>
<evidence type="ECO:0000256" key="7">
    <source>
        <dbReference type="SAM" id="MobiDB-lite"/>
    </source>
</evidence>
<dbReference type="Proteomes" id="UP000222542">
    <property type="component" value="Unassembled WGS sequence"/>
</dbReference>
<dbReference type="PANTHER" id="PTHR31677">
    <property type="entry name" value="AP2 DOMAIN CLASS TRANSCRIPTION FACTOR"/>
    <property type="match status" value="1"/>
</dbReference>
<sequence length="572" mass="65322">MDTKLVVNVKQMKEPESSKAKMISLVGVRRQKNGRYAGEIRDPIRHKKVWLGTFDTAQEASQAYLSKKSEFENEKLSHQGNEKSKRIRETTRVVGVHKRNKQGKYNSAIRNPITEERIWLGSFDNAEEASQAYQSKKLEFNAMLQRCSTNKDGHSEQGNENVNGEVFETDSCNGGTDRRIDPREIGTTEEAKEGSKVFNSCLISNVRVNPKDKTTFVGIKRQKNGRYAAVITDRVKHKIWFGTFDTIEEASRAYLSKKFEFEKLRQQGKTENNLKKNCDQIQHPESTSVVETLNTATSCDLKARRSLIGIRRRKSGRYAAVITDPIRHKEVCLGTFDTIDEASQAYKSKKSEFEKLRQGNKENKRKKNCDQIQRPQVASLDTASEYGRAKRINNHNTTPHMIGAYKSKTAGRYTSEIIHPITKKKTWLGTFGTAEEASHAFQSKKLEFQKLVKAKKQQCIQRKSEKLVNFKQGTAEETFHVKQSKVFDLQSSKEVELQSDTPTDSRARKNQEGQEDDEDLWKGKWVQLPDNTEVMFSSKLGLPIIDNYGYLLGEFSTLDDLSICVTEDDNQM</sequence>
<comment type="subcellular location">
    <subcellularLocation>
        <location evidence="1">Nucleus</location>
    </subcellularLocation>
</comment>
<dbReference type="InterPro" id="IPR016177">
    <property type="entry name" value="DNA-bd_dom_sf"/>
</dbReference>
<evidence type="ECO:0000256" key="6">
    <source>
        <dbReference type="ARBA" id="ARBA00023242"/>
    </source>
</evidence>
<dbReference type="OMA" id="DSCEQSH"/>
<feature type="domain" description="AP2/ERF" evidence="8">
    <location>
        <begin position="400"/>
        <end position="471"/>
    </location>
</feature>
<name>A0A2G3ADK3_CAPAN</name>
<dbReference type="GO" id="GO:0009873">
    <property type="term" value="P:ethylene-activated signaling pathway"/>
    <property type="evidence" value="ECO:0007669"/>
    <property type="project" value="UniProtKB-KW"/>
</dbReference>
<evidence type="ECO:0000256" key="1">
    <source>
        <dbReference type="ARBA" id="ARBA00004123"/>
    </source>
</evidence>
<dbReference type="PANTHER" id="PTHR31677:SF247">
    <property type="entry name" value="AP2_ERF DOMAIN-CONTAINING PROTEIN"/>
    <property type="match status" value="1"/>
</dbReference>
<evidence type="ECO:0000256" key="4">
    <source>
        <dbReference type="ARBA" id="ARBA00023125"/>
    </source>
</evidence>
<evidence type="ECO:0000256" key="2">
    <source>
        <dbReference type="ARBA" id="ARBA00022745"/>
    </source>
</evidence>
<dbReference type="AlphaFoldDB" id="A0A2G3ADK3"/>
<dbReference type="Gene3D" id="3.30.730.10">
    <property type="entry name" value="AP2/ERF domain"/>
    <property type="match status" value="5"/>
</dbReference>
<dbReference type="SMR" id="A0A2G3ADK3"/>
<feature type="domain" description="AP2/ERF" evidence="8">
    <location>
        <begin position="92"/>
        <end position="152"/>
    </location>
</feature>
<gene>
    <name evidence="9" type="ORF">T459_00211</name>
</gene>
<dbReference type="PROSITE" id="PS51032">
    <property type="entry name" value="AP2_ERF"/>
    <property type="match status" value="5"/>
</dbReference>
<keyword evidence="2" id="KW-0936">Ethylene signaling pathway</keyword>
<comment type="caution">
    <text evidence="9">The sequence shown here is derived from an EMBL/GenBank/DDBJ whole genome shotgun (WGS) entry which is preliminary data.</text>
</comment>
<reference evidence="9 10" key="1">
    <citation type="journal article" date="2014" name="Nat. Genet.">
        <title>Genome sequence of the hot pepper provides insights into the evolution of pungency in Capsicum species.</title>
        <authorList>
            <person name="Kim S."/>
            <person name="Park M."/>
            <person name="Yeom S.I."/>
            <person name="Kim Y.M."/>
            <person name="Lee J.M."/>
            <person name="Lee H.A."/>
            <person name="Seo E."/>
            <person name="Choi J."/>
            <person name="Cheong K."/>
            <person name="Kim K.T."/>
            <person name="Jung K."/>
            <person name="Lee G.W."/>
            <person name="Oh S.K."/>
            <person name="Bae C."/>
            <person name="Kim S.B."/>
            <person name="Lee H.Y."/>
            <person name="Kim S.Y."/>
            <person name="Kim M.S."/>
            <person name="Kang B.C."/>
            <person name="Jo Y.D."/>
            <person name="Yang H.B."/>
            <person name="Jeong H.J."/>
            <person name="Kang W.H."/>
            <person name="Kwon J.K."/>
            <person name="Shin C."/>
            <person name="Lim J.Y."/>
            <person name="Park J.H."/>
            <person name="Huh J.H."/>
            <person name="Kim J.S."/>
            <person name="Kim B.D."/>
            <person name="Cohen O."/>
            <person name="Paran I."/>
            <person name="Suh M.C."/>
            <person name="Lee S.B."/>
            <person name="Kim Y.K."/>
            <person name="Shin Y."/>
            <person name="Noh S.J."/>
            <person name="Park J."/>
            <person name="Seo Y.S."/>
            <person name="Kwon S.Y."/>
            <person name="Kim H.A."/>
            <person name="Park J.M."/>
            <person name="Kim H.J."/>
            <person name="Choi S.B."/>
            <person name="Bosland P.W."/>
            <person name="Reeves G."/>
            <person name="Jo S.H."/>
            <person name="Lee B.W."/>
            <person name="Cho H.T."/>
            <person name="Choi H.S."/>
            <person name="Lee M.S."/>
            <person name="Yu Y."/>
            <person name="Do Choi Y."/>
            <person name="Park B.S."/>
            <person name="van Deynze A."/>
            <person name="Ashrafi H."/>
            <person name="Hill T."/>
            <person name="Kim W.T."/>
            <person name="Pai H.S."/>
            <person name="Ahn H.K."/>
            <person name="Yeam I."/>
            <person name="Giovannoni J.J."/>
            <person name="Rose J.K."/>
            <person name="Sorensen I."/>
            <person name="Lee S.J."/>
            <person name="Kim R.W."/>
            <person name="Choi I.Y."/>
            <person name="Choi B.S."/>
            <person name="Lim J.S."/>
            <person name="Lee Y.H."/>
            <person name="Choi D."/>
        </authorList>
    </citation>
    <scope>NUCLEOTIDE SEQUENCE [LARGE SCALE GENOMIC DNA]</scope>
    <source>
        <strain evidence="10">cv. CM334</strain>
    </source>
</reference>
<feature type="compositionally biased region" description="Basic and acidic residues" evidence="7">
    <location>
        <begin position="351"/>
        <end position="362"/>
    </location>
</feature>
<keyword evidence="4" id="KW-0238">DNA-binding</keyword>
<dbReference type="InterPro" id="IPR036955">
    <property type="entry name" value="AP2/ERF_dom_sf"/>
</dbReference>
<dbReference type="SMART" id="SM00380">
    <property type="entry name" value="AP2"/>
    <property type="match status" value="5"/>
</dbReference>
<evidence type="ECO:0000259" key="8">
    <source>
        <dbReference type="PROSITE" id="PS51032"/>
    </source>
</evidence>
<reference evidence="9 10" key="2">
    <citation type="journal article" date="2017" name="Genome Biol.">
        <title>New reference genome sequences of hot pepper reveal the massive evolution of plant disease-resistance genes by retroduplication.</title>
        <authorList>
            <person name="Kim S."/>
            <person name="Park J."/>
            <person name="Yeom S.I."/>
            <person name="Kim Y.M."/>
            <person name="Seo E."/>
            <person name="Kim K.T."/>
            <person name="Kim M.S."/>
            <person name="Lee J.M."/>
            <person name="Cheong K."/>
            <person name="Shin H.S."/>
            <person name="Kim S.B."/>
            <person name="Han K."/>
            <person name="Lee J."/>
            <person name="Park M."/>
            <person name="Lee H.A."/>
            <person name="Lee H.Y."/>
            <person name="Lee Y."/>
            <person name="Oh S."/>
            <person name="Lee J.H."/>
            <person name="Choi E."/>
            <person name="Choi E."/>
            <person name="Lee S.E."/>
            <person name="Jeon J."/>
            <person name="Kim H."/>
            <person name="Choi G."/>
            <person name="Song H."/>
            <person name="Lee J."/>
            <person name="Lee S.C."/>
            <person name="Kwon J.K."/>
            <person name="Lee H.Y."/>
            <person name="Koo N."/>
            <person name="Hong Y."/>
            <person name="Kim R.W."/>
            <person name="Kang W.H."/>
            <person name="Huh J.H."/>
            <person name="Kang B.C."/>
            <person name="Yang T.J."/>
            <person name="Lee Y.H."/>
            <person name="Bennetzen J.L."/>
            <person name="Choi D."/>
        </authorList>
    </citation>
    <scope>NUCLEOTIDE SEQUENCE [LARGE SCALE GENOMIC DNA]</scope>
    <source>
        <strain evidence="10">cv. CM334</strain>
    </source>
</reference>
<protein>
    <submittedName>
        <fullName evidence="9">Ethylene-responsive transcription factor 9</fullName>
    </submittedName>
</protein>
<dbReference type="InterPro" id="IPR001471">
    <property type="entry name" value="AP2/ERF_dom"/>
</dbReference>
<feature type="region of interest" description="Disordered" evidence="7">
    <location>
        <begin position="492"/>
        <end position="518"/>
    </location>
</feature>